<evidence type="ECO:0000259" key="1">
    <source>
        <dbReference type="Pfam" id="PF02589"/>
    </source>
</evidence>
<name>W7IND1_9PSEU</name>
<dbReference type="RefSeq" id="WP_035290356.1">
    <property type="nucleotide sequence ID" value="NZ_AYXG01000245.1"/>
</dbReference>
<dbReference type="AlphaFoldDB" id="W7IND1"/>
<organism evidence="2 3">
    <name type="scientific">Actinokineospora spheciospongiae</name>
    <dbReference type="NCBI Taxonomy" id="909613"/>
    <lineage>
        <taxon>Bacteria</taxon>
        <taxon>Bacillati</taxon>
        <taxon>Actinomycetota</taxon>
        <taxon>Actinomycetes</taxon>
        <taxon>Pseudonocardiales</taxon>
        <taxon>Pseudonocardiaceae</taxon>
        <taxon>Actinokineospora</taxon>
    </lineage>
</organism>
<dbReference type="STRING" id="909613.UO65_6471"/>
<evidence type="ECO:0000313" key="3">
    <source>
        <dbReference type="Proteomes" id="UP000019277"/>
    </source>
</evidence>
<proteinExistence type="predicted"/>
<dbReference type="Proteomes" id="UP000019277">
    <property type="component" value="Unassembled WGS sequence"/>
</dbReference>
<comment type="caution">
    <text evidence="2">The sequence shown here is derived from an EMBL/GenBank/DDBJ whole genome shotgun (WGS) entry which is preliminary data.</text>
</comment>
<dbReference type="InterPro" id="IPR024185">
    <property type="entry name" value="FTHF_cligase-like_sf"/>
</dbReference>
<dbReference type="Gene3D" id="3.40.50.10420">
    <property type="entry name" value="NagB/RpiA/CoA transferase-like"/>
    <property type="match status" value="1"/>
</dbReference>
<gene>
    <name evidence="2" type="ORF">UO65_6471</name>
</gene>
<dbReference type="PANTHER" id="PTHR43682:SF1">
    <property type="entry name" value="LACTATE UTILIZATION PROTEIN C"/>
    <property type="match status" value="1"/>
</dbReference>
<dbReference type="PATRIC" id="fig|909613.9.peg.6466"/>
<reference evidence="2 3" key="1">
    <citation type="journal article" date="2014" name="Genome Announc.">
        <title>Draft Genome Sequence of the Antitrypanosomally Active Sponge-Associated Bacterium Actinokineospora sp. Strain EG49.</title>
        <authorList>
            <person name="Harjes J."/>
            <person name="Ryu T."/>
            <person name="Abdelmohsen U.R."/>
            <person name="Moitinho-Silva L."/>
            <person name="Horn H."/>
            <person name="Ravasi T."/>
            <person name="Hentschel U."/>
        </authorList>
    </citation>
    <scope>NUCLEOTIDE SEQUENCE [LARGE SCALE GENOMIC DNA]</scope>
    <source>
        <strain evidence="2 3">EG49</strain>
    </source>
</reference>
<protein>
    <recommendedName>
        <fullName evidence="1">LUD domain-containing protein</fullName>
    </recommendedName>
</protein>
<dbReference type="SUPFAM" id="SSF100950">
    <property type="entry name" value="NagB/RpiA/CoA transferase-like"/>
    <property type="match status" value="1"/>
</dbReference>
<dbReference type="PANTHER" id="PTHR43682">
    <property type="entry name" value="LACTATE UTILIZATION PROTEIN C"/>
    <property type="match status" value="1"/>
</dbReference>
<keyword evidence="3" id="KW-1185">Reference proteome</keyword>
<dbReference type="OrthoDB" id="9794187at2"/>
<dbReference type="eggNOG" id="COG1556">
    <property type="taxonomic scope" value="Bacteria"/>
</dbReference>
<sequence>MSAREEILAAVRGALAGADRADTPVPRAYRDAPPPADVVGLFVERAADYRAHVVRCAEADVPAAVASALGGLTRVLVPPGFPYPLPIPVDAGESTAELDRVDAVVTTAALAIATTGTLVLDHTDGQGRRALTLLPDTHLCLVRTDRVVPDVPAAIAALDPRRPQTWISGPSATSDIELNRVEGVHGPRNLHILVVG</sequence>
<dbReference type="InterPro" id="IPR003741">
    <property type="entry name" value="LUD_dom"/>
</dbReference>
<dbReference type="Pfam" id="PF02589">
    <property type="entry name" value="LUD_dom"/>
    <property type="match status" value="1"/>
</dbReference>
<dbReference type="InterPro" id="IPR037171">
    <property type="entry name" value="NagB/RpiA_transferase-like"/>
</dbReference>
<feature type="domain" description="LUD" evidence="1">
    <location>
        <begin position="95"/>
        <end position="195"/>
    </location>
</feature>
<accession>W7IND1</accession>
<dbReference type="EMBL" id="AYXG01000245">
    <property type="protein sequence ID" value="EWC58262.1"/>
    <property type="molecule type" value="Genomic_DNA"/>
</dbReference>
<evidence type="ECO:0000313" key="2">
    <source>
        <dbReference type="EMBL" id="EWC58262.1"/>
    </source>
</evidence>